<evidence type="ECO:0000313" key="1">
    <source>
        <dbReference type="EMBL" id="AYR25788.1"/>
    </source>
</evidence>
<dbReference type="Proteomes" id="UP000269199">
    <property type="component" value="Chromosome"/>
</dbReference>
<proteinExistence type="predicted"/>
<name>A0AAD0UAF9_9BURK</name>
<dbReference type="EMBL" id="CP024996">
    <property type="protein sequence ID" value="AYR25788.1"/>
    <property type="molecule type" value="Genomic_DNA"/>
</dbReference>
<sequence length="92" mass="9939">MRHLPKSVAPQMTLQDLGLAVTSKAGCSPLLGQDVARTLLDEFNSMLAAGYQLSIPQLCRPIRPGHTTWRIDVANPMLGFAGALLFTVPTIH</sequence>
<gene>
    <name evidence="1" type="ORF">RC54_19085</name>
</gene>
<dbReference type="RefSeq" id="WP_123020483.1">
    <property type="nucleotide sequence ID" value="NZ_CP024996.1"/>
</dbReference>
<protein>
    <submittedName>
        <fullName evidence="1">Uncharacterized protein</fullName>
    </submittedName>
</protein>
<organism evidence="1 2">
    <name type="scientific">Herbaspirillum rubrisubalbicans</name>
    <dbReference type="NCBI Taxonomy" id="80842"/>
    <lineage>
        <taxon>Bacteria</taxon>
        <taxon>Pseudomonadati</taxon>
        <taxon>Pseudomonadota</taxon>
        <taxon>Betaproteobacteria</taxon>
        <taxon>Burkholderiales</taxon>
        <taxon>Oxalobacteraceae</taxon>
        <taxon>Herbaspirillum</taxon>
    </lineage>
</organism>
<evidence type="ECO:0000313" key="2">
    <source>
        <dbReference type="Proteomes" id="UP000269199"/>
    </source>
</evidence>
<accession>A0AAD0UAF9</accession>
<reference evidence="1 2" key="1">
    <citation type="submission" date="2017-11" db="EMBL/GenBank/DDBJ databases">
        <title>Complete genome sequence of Herbaspirillum rubrisubalbicans DSM 11543.</title>
        <authorList>
            <person name="Chen M."/>
            <person name="An Q."/>
        </authorList>
    </citation>
    <scope>NUCLEOTIDE SEQUENCE [LARGE SCALE GENOMIC DNA]</scope>
    <source>
        <strain evidence="1 2">DSM 11543</strain>
    </source>
</reference>
<dbReference type="AlphaFoldDB" id="A0AAD0UAF9"/>